<feature type="region of interest" description="Disordered" evidence="14">
    <location>
        <begin position="331"/>
        <end position="394"/>
    </location>
</feature>
<dbReference type="PANTHER" id="PTHR12681">
    <property type="entry name" value="ZINC FINGER-CONTAINING PROTEIN P48ZNF"/>
    <property type="match status" value="1"/>
</dbReference>
<dbReference type="GO" id="GO:0005829">
    <property type="term" value="C:cytosol"/>
    <property type="evidence" value="ECO:0007669"/>
    <property type="project" value="TreeGrafter"/>
</dbReference>
<keyword evidence="11" id="KW-0539">Nucleus</keyword>
<comment type="similarity">
    <text evidence="3">Belongs to the ZC3H15/TMA46 family.</text>
</comment>
<evidence type="ECO:0000256" key="4">
    <source>
        <dbReference type="ARBA" id="ARBA00015073"/>
    </source>
</evidence>
<dbReference type="AlphaFoldDB" id="A0A922L894"/>
<evidence type="ECO:0000256" key="3">
    <source>
        <dbReference type="ARBA" id="ARBA00010043"/>
    </source>
</evidence>
<dbReference type="SUPFAM" id="SSF90229">
    <property type="entry name" value="CCCH zinc finger"/>
    <property type="match status" value="1"/>
</dbReference>
<dbReference type="InterPro" id="IPR032378">
    <property type="entry name" value="ZC3H15/TMA46_C"/>
</dbReference>
<dbReference type="GO" id="GO:0005634">
    <property type="term" value="C:nucleus"/>
    <property type="evidence" value="ECO:0007669"/>
    <property type="project" value="UniProtKB-SubCell"/>
</dbReference>
<evidence type="ECO:0000256" key="2">
    <source>
        <dbReference type="ARBA" id="ARBA00004496"/>
    </source>
</evidence>
<evidence type="ECO:0000313" key="16">
    <source>
        <dbReference type="EMBL" id="KAH9516942.1"/>
    </source>
</evidence>
<dbReference type="Pfam" id="PF16543">
    <property type="entry name" value="DFRP_C"/>
    <property type="match status" value="1"/>
</dbReference>
<dbReference type="PANTHER" id="PTHR12681:SF0">
    <property type="entry name" value="ZINC FINGER CCCH DOMAIN-CONTAINING PROTEIN 15"/>
    <property type="match status" value="1"/>
</dbReference>
<evidence type="ECO:0000256" key="9">
    <source>
        <dbReference type="ARBA" id="ARBA00022833"/>
    </source>
</evidence>
<dbReference type="Pfam" id="PF00642">
    <property type="entry name" value="zf-CCCH"/>
    <property type="match status" value="1"/>
</dbReference>
<gene>
    <name evidence="16" type="ORF">DERF_007650</name>
</gene>
<evidence type="ECO:0000256" key="8">
    <source>
        <dbReference type="ARBA" id="ARBA00022771"/>
    </source>
</evidence>
<dbReference type="InterPro" id="IPR036855">
    <property type="entry name" value="Znf_CCCH_sf"/>
</dbReference>
<evidence type="ECO:0000256" key="13">
    <source>
        <dbReference type="SAM" id="Coils"/>
    </source>
</evidence>
<sequence>MPPKKKPDTSKKADQKKKEKIIEDKTFGLKNKKGAKTQKYIQQVQHQVKYGNAPKKHQDQPTLSKKDEKKKELEELNQIFRPVASQKIDKGVDPKSVLCAFYKSGQCSKGDKCKFSHDLTIERKSEKKSLYFDARNEDDNMENWDEDKLKEVVEKKHGEREKKLPSTEIICKYFLEVAIESNKYGWFWTCPNGGDNCHYRHALPPGFVLKKDKKKEKKEDITIEELVEIERSKLGYNLAKITLESFNEWKKKKRKEKQEKDRCEMDRKKAEYKAGKNIGLSGREMFTFNPDLAADNDMDEGEAAMDIVREQEDNDDNDIVKEIDIEEITHMAKESDNSGTQCADMKRNFTQSDDDTDKQQQRITNNESNDKTNVQQQQNNDDDDNGDDIINEPIDESLFAEEAELLEDLENELEAVKI</sequence>
<organism evidence="16 17">
    <name type="scientific">Dermatophagoides farinae</name>
    <name type="common">American house dust mite</name>
    <dbReference type="NCBI Taxonomy" id="6954"/>
    <lineage>
        <taxon>Eukaryota</taxon>
        <taxon>Metazoa</taxon>
        <taxon>Ecdysozoa</taxon>
        <taxon>Arthropoda</taxon>
        <taxon>Chelicerata</taxon>
        <taxon>Arachnida</taxon>
        <taxon>Acari</taxon>
        <taxon>Acariformes</taxon>
        <taxon>Sarcoptiformes</taxon>
        <taxon>Astigmata</taxon>
        <taxon>Psoroptidia</taxon>
        <taxon>Analgoidea</taxon>
        <taxon>Pyroglyphidae</taxon>
        <taxon>Dermatophagoidinae</taxon>
        <taxon>Dermatophagoides</taxon>
    </lineage>
</organism>
<evidence type="ECO:0000259" key="15">
    <source>
        <dbReference type="PROSITE" id="PS50103"/>
    </source>
</evidence>
<evidence type="ECO:0000256" key="10">
    <source>
        <dbReference type="ARBA" id="ARBA00023054"/>
    </source>
</evidence>
<reference evidence="16" key="1">
    <citation type="submission" date="2013-05" db="EMBL/GenBank/DDBJ databases">
        <authorList>
            <person name="Yim A.K.Y."/>
            <person name="Chan T.F."/>
            <person name="Ji K.M."/>
            <person name="Liu X.Y."/>
            <person name="Zhou J.W."/>
            <person name="Li R.Q."/>
            <person name="Yang K.Y."/>
            <person name="Li J."/>
            <person name="Li M."/>
            <person name="Law P.T.W."/>
            <person name="Wu Y.L."/>
            <person name="Cai Z.L."/>
            <person name="Qin H."/>
            <person name="Bao Y."/>
            <person name="Leung R.K.K."/>
            <person name="Ng P.K.S."/>
            <person name="Zou J."/>
            <person name="Zhong X.J."/>
            <person name="Ran P.X."/>
            <person name="Zhong N.S."/>
            <person name="Liu Z.G."/>
            <person name="Tsui S.K.W."/>
        </authorList>
    </citation>
    <scope>NUCLEOTIDE SEQUENCE</scope>
    <source>
        <strain evidence="16">Derf</strain>
        <tissue evidence="16">Whole organism</tissue>
    </source>
</reference>
<keyword evidence="10 13" id="KW-0175">Coiled coil</keyword>
<dbReference type="SMART" id="SM00356">
    <property type="entry name" value="ZnF_C3H1"/>
    <property type="match status" value="2"/>
</dbReference>
<keyword evidence="9 12" id="KW-0862">Zinc</keyword>
<dbReference type="GO" id="GO:0002181">
    <property type="term" value="P:cytoplasmic translation"/>
    <property type="evidence" value="ECO:0007669"/>
    <property type="project" value="TreeGrafter"/>
</dbReference>
<name>A0A922L894_DERFA</name>
<evidence type="ECO:0000256" key="1">
    <source>
        <dbReference type="ARBA" id="ARBA00004123"/>
    </source>
</evidence>
<evidence type="ECO:0000256" key="12">
    <source>
        <dbReference type="PROSITE-ProRule" id="PRU00723"/>
    </source>
</evidence>
<protein>
    <recommendedName>
        <fullName evidence="4">Zinc finger CCCH domain-containing protein 15</fullName>
    </recommendedName>
</protein>
<keyword evidence="8 12" id="KW-0863">Zinc-finger</keyword>
<accession>A0A922L894</accession>
<feature type="zinc finger region" description="C3H1-type" evidence="12">
    <location>
        <begin position="165"/>
        <end position="204"/>
    </location>
</feature>
<reference evidence="16" key="2">
    <citation type="journal article" date="2022" name="Res Sq">
        <title>Comparative Genomics Reveals Insights into the Divergent Evolution of Astigmatic Mites and Household Pest Adaptations.</title>
        <authorList>
            <person name="Xiong Q."/>
            <person name="Wan A.T.-Y."/>
            <person name="Liu X.-Y."/>
            <person name="Fung C.S.-H."/>
            <person name="Xiao X."/>
            <person name="Malainual N."/>
            <person name="Hou J."/>
            <person name="Wang L."/>
            <person name="Wang M."/>
            <person name="Yang K."/>
            <person name="Cui Y."/>
            <person name="Leung E."/>
            <person name="Nong W."/>
            <person name="Shin S.-K."/>
            <person name="Au S."/>
            <person name="Jeong K.Y."/>
            <person name="Chew F.T."/>
            <person name="Hui J."/>
            <person name="Leung T.F."/>
            <person name="Tungtrongchitr A."/>
            <person name="Zhong N."/>
            <person name="Liu Z."/>
            <person name="Tsui S."/>
        </authorList>
    </citation>
    <scope>NUCLEOTIDE SEQUENCE</scope>
    <source>
        <strain evidence="16">Derf</strain>
        <tissue evidence="16">Whole organism</tissue>
    </source>
</reference>
<dbReference type="EMBL" id="ASGP02000003">
    <property type="protein sequence ID" value="KAH9516942.1"/>
    <property type="molecule type" value="Genomic_DNA"/>
</dbReference>
<feature type="zinc finger region" description="C3H1-type" evidence="12">
    <location>
        <begin position="93"/>
        <end position="120"/>
    </location>
</feature>
<dbReference type="InterPro" id="IPR000571">
    <property type="entry name" value="Znf_CCCH"/>
</dbReference>
<evidence type="ECO:0000313" key="17">
    <source>
        <dbReference type="Proteomes" id="UP000790347"/>
    </source>
</evidence>
<dbReference type="Gene3D" id="6.20.400.10">
    <property type="match status" value="1"/>
</dbReference>
<comment type="caution">
    <text evidence="16">The sequence shown here is derived from an EMBL/GenBank/DDBJ whole genome shotgun (WGS) entry which is preliminary data.</text>
</comment>
<evidence type="ECO:0000256" key="14">
    <source>
        <dbReference type="SAM" id="MobiDB-lite"/>
    </source>
</evidence>
<feature type="region of interest" description="Disordered" evidence="14">
    <location>
        <begin position="1"/>
        <end position="28"/>
    </location>
</feature>
<keyword evidence="17" id="KW-1185">Reference proteome</keyword>
<proteinExistence type="inferred from homology"/>
<evidence type="ECO:0000256" key="11">
    <source>
        <dbReference type="ARBA" id="ARBA00023242"/>
    </source>
</evidence>
<dbReference type="Gene3D" id="4.10.1000.10">
    <property type="entry name" value="Zinc finger, CCCH-type"/>
    <property type="match status" value="1"/>
</dbReference>
<comment type="subcellular location">
    <subcellularLocation>
        <location evidence="2">Cytoplasm</location>
    </subcellularLocation>
    <subcellularLocation>
        <location evidence="1">Nucleus</location>
    </subcellularLocation>
</comment>
<feature type="coiled-coil region" evidence="13">
    <location>
        <begin position="246"/>
        <end position="273"/>
    </location>
</feature>
<evidence type="ECO:0000256" key="5">
    <source>
        <dbReference type="ARBA" id="ARBA00022490"/>
    </source>
</evidence>
<keyword evidence="6 12" id="KW-0479">Metal-binding</keyword>
<feature type="compositionally biased region" description="Basic and acidic residues" evidence="14">
    <location>
        <begin position="1"/>
        <end position="27"/>
    </location>
</feature>
<feature type="region of interest" description="Disordered" evidence="14">
    <location>
        <begin position="49"/>
        <end position="70"/>
    </location>
</feature>
<evidence type="ECO:0000256" key="7">
    <source>
        <dbReference type="ARBA" id="ARBA00022737"/>
    </source>
</evidence>
<feature type="domain" description="C3H1-type" evidence="15">
    <location>
        <begin position="165"/>
        <end position="204"/>
    </location>
</feature>
<dbReference type="GO" id="GO:0008270">
    <property type="term" value="F:zinc ion binding"/>
    <property type="evidence" value="ECO:0007669"/>
    <property type="project" value="UniProtKB-KW"/>
</dbReference>
<feature type="domain" description="C3H1-type" evidence="15">
    <location>
        <begin position="93"/>
        <end position="120"/>
    </location>
</feature>
<keyword evidence="7" id="KW-0677">Repeat</keyword>
<feature type="compositionally biased region" description="Basic and acidic residues" evidence="14">
    <location>
        <begin position="56"/>
        <end position="70"/>
    </location>
</feature>
<keyword evidence="5" id="KW-0963">Cytoplasm</keyword>
<feature type="compositionally biased region" description="Acidic residues" evidence="14">
    <location>
        <begin position="380"/>
        <end position="394"/>
    </location>
</feature>
<dbReference type="Proteomes" id="UP000790347">
    <property type="component" value="Unassembled WGS sequence"/>
</dbReference>
<dbReference type="PROSITE" id="PS50103">
    <property type="entry name" value="ZF_C3H1"/>
    <property type="match status" value="2"/>
</dbReference>
<dbReference type="FunFam" id="4.10.1000.10:FF:000050">
    <property type="entry name" value="AGAP008634-PA"/>
    <property type="match status" value="1"/>
</dbReference>
<dbReference type="GO" id="GO:0003729">
    <property type="term" value="F:mRNA binding"/>
    <property type="evidence" value="ECO:0007669"/>
    <property type="project" value="TreeGrafter"/>
</dbReference>
<evidence type="ECO:0000256" key="6">
    <source>
        <dbReference type="ARBA" id="ARBA00022723"/>
    </source>
</evidence>